<protein>
    <submittedName>
        <fullName evidence="1">Uncharacterized protein</fullName>
    </submittedName>
</protein>
<gene>
    <name evidence="1" type="ORF">Pla144_02500</name>
</gene>
<dbReference type="Proteomes" id="UP000318437">
    <property type="component" value="Unassembled WGS sequence"/>
</dbReference>
<proteinExistence type="predicted"/>
<keyword evidence="2" id="KW-1185">Reference proteome</keyword>
<evidence type="ECO:0000313" key="2">
    <source>
        <dbReference type="Proteomes" id="UP000318437"/>
    </source>
</evidence>
<name>A0A5C6CXY1_9BACT</name>
<comment type="caution">
    <text evidence="1">The sequence shown here is derived from an EMBL/GenBank/DDBJ whole genome shotgun (WGS) entry which is preliminary data.</text>
</comment>
<sequence>MELTTSPRSLGQLPLLPGFLMKSRTSQYLRNLATELCAFLIIVCSAGSSQAAIEVMTTDGRVLNGEIDAQSDAQTMWIRYRDSGIILTTAVPWTEIISTRLDGKEIAKMELASQVSHLGSNGPEGFLTEYEVLAQESQIIERVVPEYGLLPRVASLEIGARLANLDRTVEPDGIVLAVSPLDAHGRIVPVCGNVSVRLLGELFDQHTGRVSFLELESWNSRIADSMFADGVAGVSLRFRQIRPEFDLALCTTALVNVRLGIPGTGNFEASVPVDLRTLNPFREQLQYYEGSRFFSNELTHNTRQLGFRPFSRGLTTTFRNW</sequence>
<reference evidence="1 2" key="1">
    <citation type="submission" date="2019-02" db="EMBL/GenBank/DDBJ databases">
        <title>Deep-cultivation of Planctomycetes and their phenomic and genomic characterization uncovers novel biology.</title>
        <authorList>
            <person name="Wiegand S."/>
            <person name="Jogler M."/>
            <person name="Boedeker C."/>
            <person name="Pinto D."/>
            <person name="Vollmers J."/>
            <person name="Rivas-Marin E."/>
            <person name="Kohn T."/>
            <person name="Peeters S.H."/>
            <person name="Heuer A."/>
            <person name="Rast P."/>
            <person name="Oberbeckmann S."/>
            <person name="Bunk B."/>
            <person name="Jeske O."/>
            <person name="Meyerdierks A."/>
            <person name="Storesund J.E."/>
            <person name="Kallscheuer N."/>
            <person name="Luecker S."/>
            <person name="Lage O.M."/>
            <person name="Pohl T."/>
            <person name="Merkel B.J."/>
            <person name="Hornburger P."/>
            <person name="Mueller R.-W."/>
            <person name="Bruemmer F."/>
            <person name="Labrenz M."/>
            <person name="Spormann A.M."/>
            <person name="Op Den Camp H."/>
            <person name="Overmann J."/>
            <person name="Amann R."/>
            <person name="Jetten M.S.M."/>
            <person name="Mascher T."/>
            <person name="Medema M.H."/>
            <person name="Devos D.P."/>
            <person name="Kaster A.-K."/>
            <person name="Ovreas L."/>
            <person name="Rohde M."/>
            <person name="Galperin M.Y."/>
            <person name="Jogler C."/>
        </authorList>
    </citation>
    <scope>NUCLEOTIDE SEQUENCE [LARGE SCALE GENOMIC DNA]</scope>
    <source>
        <strain evidence="1 2">Pla144</strain>
    </source>
</reference>
<dbReference type="AlphaFoldDB" id="A0A5C6CXY1"/>
<dbReference type="EMBL" id="SJPS01000001">
    <property type="protein sequence ID" value="TWU29472.1"/>
    <property type="molecule type" value="Genomic_DNA"/>
</dbReference>
<accession>A0A5C6CXY1</accession>
<organism evidence="1 2">
    <name type="scientific">Bythopirellula polymerisocia</name>
    <dbReference type="NCBI Taxonomy" id="2528003"/>
    <lineage>
        <taxon>Bacteria</taxon>
        <taxon>Pseudomonadati</taxon>
        <taxon>Planctomycetota</taxon>
        <taxon>Planctomycetia</taxon>
        <taxon>Pirellulales</taxon>
        <taxon>Lacipirellulaceae</taxon>
        <taxon>Bythopirellula</taxon>
    </lineage>
</organism>
<evidence type="ECO:0000313" key="1">
    <source>
        <dbReference type="EMBL" id="TWU29472.1"/>
    </source>
</evidence>